<accession>A0A7S0C3C9</accession>
<dbReference type="EMBL" id="HBEL01014275">
    <property type="protein sequence ID" value="CAD8410701.1"/>
    <property type="molecule type" value="Transcribed_RNA"/>
</dbReference>
<dbReference type="AlphaFoldDB" id="A0A7S0C3C9"/>
<organism evidence="2">
    <name type="scientific">Proboscia inermis</name>
    <dbReference type="NCBI Taxonomy" id="420281"/>
    <lineage>
        <taxon>Eukaryota</taxon>
        <taxon>Sar</taxon>
        <taxon>Stramenopiles</taxon>
        <taxon>Ochrophyta</taxon>
        <taxon>Bacillariophyta</taxon>
        <taxon>Coscinodiscophyceae</taxon>
        <taxon>Rhizosoleniophycidae</taxon>
        <taxon>Rhizosoleniales</taxon>
        <taxon>Rhizosoleniaceae</taxon>
        <taxon>Proboscia</taxon>
    </lineage>
</organism>
<evidence type="ECO:0000313" key="2">
    <source>
        <dbReference type="EMBL" id="CAD8410701.1"/>
    </source>
</evidence>
<proteinExistence type="predicted"/>
<name>A0A7S0C3C9_9STRA</name>
<feature type="region of interest" description="Disordered" evidence="1">
    <location>
        <begin position="24"/>
        <end position="46"/>
    </location>
</feature>
<evidence type="ECO:0000256" key="1">
    <source>
        <dbReference type="SAM" id="MobiDB-lite"/>
    </source>
</evidence>
<reference evidence="2" key="1">
    <citation type="submission" date="2021-01" db="EMBL/GenBank/DDBJ databases">
        <authorList>
            <person name="Corre E."/>
            <person name="Pelletier E."/>
            <person name="Niang G."/>
            <person name="Scheremetjew M."/>
            <person name="Finn R."/>
            <person name="Kale V."/>
            <person name="Holt S."/>
            <person name="Cochrane G."/>
            <person name="Meng A."/>
            <person name="Brown T."/>
            <person name="Cohen L."/>
        </authorList>
    </citation>
    <scope>NUCLEOTIDE SEQUENCE</scope>
    <source>
        <strain evidence="2">CCAP1064/1</strain>
    </source>
</reference>
<protein>
    <submittedName>
        <fullName evidence="2">Uncharacterized protein</fullName>
    </submittedName>
</protein>
<sequence length="106" mass="11533">MESTVCAVLEYAVCTTDDKPRRRVLEAPARTPTSVPTPSNVPSKTPTKLIQSFSPLFEGETSASNSTNSTMLLARSGSNQRQAHPLSIHGWLLSTVLVALYMAEWV</sequence>
<feature type="compositionally biased region" description="Low complexity" evidence="1">
    <location>
        <begin position="31"/>
        <end position="46"/>
    </location>
</feature>
<gene>
    <name evidence="2" type="ORF">PINE0816_LOCUS6824</name>
</gene>